<keyword evidence="7" id="KW-1185">Reference proteome</keyword>
<dbReference type="InterPro" id="IPR003593">
    <property type="entry name" value="AAA+_ATPase"/>
</dbReference>
<name>A0ABZ2MCH5_9BACT</name>
<keyword evidence="3 6" id="KW-0067">ATP-binding</keyword>
<feature type="domain" description="ABC transporter" evidence="5">
    <location>
        <begin position="43"/>
        <end position="261"/>
    </location>
</feature>
<dbReference type="InterPro" id="IPR027417">
    <property type="entry name" value="P-loop_NTPase"/>
</dbReference>
<dbReference type="PANTHER" id="PTHR24220">
    <property type="entry name" value="IMPORT ATP-BINDING PROTEIN"/>
    <property type="match status" value="1"/>
</dbReference>
<keyword evidence="1" id="KW-0813">Transport</keyword>
<evidence type="ECO:0000256" key="3">
    <source>
        <dbReference type="ARBA" id="ARBA00022840"/>
    </source>
</evidence>
<feature type="region of interest" description="Disordered" evidence="4">
    <location>
        <begin position="1"/>
        <end position="35"/>
    </location>
</feature>
<dbReference type="Pfam" id="PF00005">
    <property type="entry name" value="ABC_tran"/>
    <property type="match status" value="1"/>
</dbReference>
<dbReference type="InterPro" id="IPR003439">
    <property type="entry name" value="ABC_transporter-like_ATP-bd"/>
</dbReference>
<evidence type="ECO:0000256" key="4">
    <source>
        <dbReference type="SAM" id="MobiDB-lite"/>
    </source>
</evidence>
<evidence type="ECO:0000256" key="2">
    <source>
        <dbReference type="ARBA" id="ARBA00022741"/>
    </source>
</evidence>
<dbReference type="InterPro" id="IPR017911">
    <property type="entry name" value="MacB-like_ATP-bd"/>
</dbReference>
<keyword evidence="2" id="KW-0547">Nucleotide-binding</keyword>
<dbReference type="PANTHER" id="PTHR24220:SF452">
    <property type="entry name" value="ABC TRANSPORTER ATP-BINDING PROTEIN"/>
    <property type="match status" value="1"/>
</dbReference>
<accession>A0ABZ2MCH5</accession>
<protein>
    <submittedName>
        <fullName evidence="6">ABC transporter ATP-binding protein</fullName>
    </submittedName>
</protein>
<dbReference type="Proteomes" id="UP001370348">
    <property type="component" value="Chromosome"/>
</dbReference>
<evidence type="ECO:0000256" key="1">
    <source>
        <dbReference type="ARBA" id="ARBA00022448"/>
    </source>
</evidence>
<proteinExistence type="predicted"/>
<dbReference type="GO" id="GO:0005524">
    <property type="term" value="F:ATP binding"/>
    <property type="evidence" value="ECO:0007669"/>
    <property type="project" value="UniProtKB-KW"/>
</dbReference>
<dbReference type="CDD" id="cd03255">
    <property type="entry name" value="ABC_MJ0796_LolCDE_FtsE"/>
    <property type="match status" value="1"/>
</dbReference>
<evidence type="ECO:0000313" key="6">
    <source>
        <dbReference type="EMBL" id="WXB20213.1"/>
    </source>
</evidence>
<evidence type="ECO:0000313" key="7">
    <source>
        <dbReference type="Proteomes" id="UP001370348"/>
    </source>
</evidence>
<organism evidence="6 7">
    <name type="scientific">Pendulispora albinea</name>
    <dbReference type="NCBI Taxonomy" id="2741071"/>
    <lineage>
        <taxon>Bacteria</taxon>
        <taxon>Pseudomonadati</taxon>
        <taxon>Myxococcota</taxon>
        <taxon>Myxococcia</taxon>
        <taxon>Myxococcales</taxon>
        <taxon>Sorangiineae</taxon>
        <taxon>Pendulisporaceae</taxon>
        <taxon>Pendulispora</taxon>
    </lineage>
</organism>
<dbReference type="EMBL" id="CP089984">
    <property type="protein sequence ID" value="WXB20213.1"/>
    <property type="molecule type" value="Genomic_DNA"/>
</dbReference>
<dbReference type="RefSeq" id="WP_394829820.1">
    <property type="nucleotide sequence ID" value="NZ_CP089984.1"/>
</dbReference>
<dbReference type="SUPFAM" id="SSF52540">
    <property type="entry name" value="P-loop containing nucleoside triphosphate hydrolases"/>
    <property type="match status" value="1"/>
</dbReference>
<evidence type="ECO:0000259" key="5">
    <source>
        <dbReference type="PROSITE" id="PS50893"/>
    </source>
</evidence>
<dbReference type="PROSITE" id="PS50893">
    <property type="entry name" value="ABC_TRANSPORTER_2"/>
    <property type="match status" value="1"/>
</dbReference>
<sequence>MELERTRTNAHARATDNGGGTPNGAAAEKRPVGEERAPAEAIIRLRGVAKEYRRGGETLRILHELDLDVGRGAFEALMGPSGSGKTTLLNLIGGLDHPTRGSLEVAGARLDQMNDAELAEWRSQTLGIIFQAYNLLPVLTAVENVELPLLLTTLSGTERKKRAQTALKIVGLENRMGHYPRQLSGGQEQRVAIARAIVNDPAVIIADEPTGDLDRQSANEILAIFEKLYREMGKTIVMVTHDPTAAERASIIRRLDKGALV</sequence>
<dbReference type="SMART" id="SM00382">
    <property type="entry name" value="AAA"/>
    <property type="match status" value="1"/>
</dbReference>
<gene>
    <name evidence="6" type="ORF">LZC94_18945</name>
</gene>
<reference evidence="6 7" key="1">
    <citation type="submission" date="2021-12" db="EMBL/GenBank/DDBJ databases">
        <title>Discovery of the Pendulisporaceae a myxobacterial family with distinct sporulation behavior and unique specialized metabolism.</title>
        <authorList>
            <person name="Garcia R."/>
            <person name="Popoff A."/>
            <person name="Bader C.D."/>
            <person name="Loehr J."/>
            <person name="Walesch S."/>
            <person name="Walt C."/>
            <person name="Boldt J."/>
            <person name="Bunk B."/>
            <person name="Haeckl F.J.F.P.J."/>
            <person name="Gunesch A.P."/>
            <person name="Birkelbach J."/>
            <person name="Nuebel U."/>
            <person name="Pietschmann T."/>
            <person name="Bach T."/>
            <person name="Mueller R."/>
        </authorList>
    </citation>
    <scope>NUCLEOTIDE SEQUENCE [LARGE SCALE GENOMIC DNA]</scope>
    <source>
        <strain evidence="6 7">MSr11954</strain>
    </source>
</reference>
<dbReference type="InterPro" id="IPR015854">
    <property type="entry name" value="ABC_transpr_LolD-like"/>
</dbReference>
<dbReference type="Gene3D" id="3.40.50.300">
    <property type="entry name" value="P-loop containing nucleotide triphosphate hydrolases"/>
    <property type="match status" value="1"/>
</dbReference>